<dbReference type="EMBL" id="CAJNON010000712">
    <property type="protein sequence ID" value="CAF1361045.1"/>
    <property type="molecule type" value="Genomic_DNA"/>
</dbReference>
<evidence type="ECO:0000313" key="3">
    <source>
        <dbReference type="Proteomes" id="UP000663891"/>
    </source>
</evidence>
<dbReference type="AlphaFoldDB" id="A0A815HZL6"/>
<accession>A0A815HZL6</accession>
<dbReference type="Proteomes" id="UP000663891">
    <property type="component" value="Unassembled WGS sequence"/>
</dbReference>
<sequence length="628" mass="72032">MNLDDMDYNPPSPWTLLNGFDDQNNESNMFVDNPCPDVFDSTKGANQSLSSDIDQSKRIDYLAALPKSHSTKDDDQKTEENSNEPCNENNTMNCTDGTQFIQNNTSHINCHVQDSSDGIDGFDEALEELFDGISINPTDDSLLVLPQDNNNDDNVNPSINNSKNPFIVKSCDGNNTVNFIGSSAMMTTHGSFILTVSPSLKQHVRYETELEQILRYINVPNQESITIKMSDVRNQFRPEISYWLQDTTVIRDISTNSLYFRVSENEFRLGRKTFQFTLEKLTQYMLRELSSLKPLIFEGENNQCTRYATDLRSAVKKYRLEQSQLLFSIATFKSSTEPPIIYRVSNVFSNEMIGRIGVTTDDSVGFRCSPLRGDWQGHDEILMVIPKIDKRKPFTVHFYYSCIGQSDTVGYEFVDAKTISIFTPPCRVPVTRDNPTILVPIVVPTRIYGYIRIDWITIPDSNNTQYSMPYKFQENNESPNVSDRNPVYRRTTPEDLGIIKLYLVLIKSKQEELKKIQSMDVFPPLEHTSKRTDHNSFKQKYSRAPKQLIRDYQLDKSQLAFTFCSINPDGQQLIPEWDTTVYSTVLTEEMPIASKKRAATCPMCQHAFEITLDNADDLDYEKPKRRKK</sequence>
<organism evidence="2 3">
    <name type="scientific">Adineta steineri</name>
    <dbReference type="NCBI Taxonomy" id="433720"/>
    <lineage>
        <taxon>Eukaryota</taxon>
        <taxon>Metazoa</taxon>
        <taxon>Spiralia</taxon>
        <taxon>Gnathifera</taxon>
        <taxon>Rotifera</taxon>
        <taxon>Eurotatoria</taxon>
        <taxon>Bdelloidea</taxon>
        <taxon>Adinetida</taxon>
        <taxon>Adinetidae</taxon>
        <taxon>Adineta</taxon>
    </lineage>
</organism>
<gene>
    <name evidence="2" type="ORF">VCS650_LOCUS34313</name>
</gene>
<feature type="region of interest" description="Disordered" evidence="1">
    <location>
        <begin position="66"/>
        <end position="90"/>
    </location>
</feature>
<proteinExistence type="predicted"/>
<reference evidence="2" key="1">
    <citation type="submission" date="2021-02" db="EMBL/GenBank/DDBJ databases">
        <authorList>
            <person name="Nowell W R."/>
        </authorList>
    </citation>
    <scope>NUCLEOTIDE SEQUENCE</scope>
</reference>
<evidence type="ECO:0000313" key="2">
    <source>
        <dbReference type="EMBL" id="CAF1361045.1"/>
    </source>
</evidence>
<comment type="caution">
    <text evidence="2">The sequence shown here is derived from an EMBL/GenBank/DDBJ whole genome shotgun (WGS) entry which is preliminary data.</text>
</comment>
<protein>
    <submittedName>
        <fullName evidence="2">Uncharacterized protein</fullName>
    </submittedName>
</protein>
<feature type="compositionally biased region" description="Basic and acidic residues" evidence="1">
    <location>
        <begin position="70"/>
        <end position="80"/>
    </location>
</feature>
<evidence type="ECO:0000256" key="1">
    <source>
        <dbReference type="SAM" id="MobiDB-lite"/>
    </source>
</evidence>
<name>A0A815HZL6_9BILA</name>